<dbReference type="PANTHER" id="PTHR43751">
    <property type="entry name" value="SULFATASE"/>
    <property type="match status" value="1"/>
</dbReference>
<evidence type="ECO:0000313" key="4">
    <source>
        <dbReference type="Proteomes" id="UP000319712"/>
    </source>
</evidence>
<dbReference type="InterPro" id="IPR017850">
    <property type="entry name" value="Alkaline_phosphatase_core_sf"/>
</dbReference>
<sequence>MVNRPNILLIVMDSVRARNCSVYGHNNNTTPRLEELSNESTLYTQARSPSINSIQSHTSIFTGYNVNEHNISEHNSYINPEENIWQKLKIEHEYNTGIFSPNAVITEASNLCDVFEKYSGPKRNTQTKIFDSALDPTEMDIETKAEYIHKSLRSSKPLRSIINGINTKFLADASSYDPETEVADIYINEFINWVEDNSDHWAACINLMDAHEPYIPSEQSNYWGSELLESVRQQTAECGTMGYIGGERPWGEIRAIEPLYDGCIRQIDSAIETLIDKLKSMGEYENTLLVITSDHGQAFAEQSRVNSNVRLNGHAYGIHEVLTHIPLIVKRPNQSYEEKIDSISSLAKFPKVVKDTISGNGTTTFVPDDGVVVASTDRLKPPGDSIPLDKETRKQYFGPWRAVYREENGKLFKYIERNGDKAVVQVRDAQTSFTVERPNTDIVENEFNKMNSLNIGREKDIDMDKNVEQRLADLGYK</sequence>
<feature type="modified residue" description="3-oxoalanine (Ser)" evidence="1">
    <location>
        <position position="53"/>
    </location>
</feature>
<protein>
    <submittedName>
        <fullName evidence="3">Arylsulfatase A</fullName>
    </submittedName>
</protein>
<dbReference type="OrthoDB" id="3164at2157"/>
<evidence type="ECO:0000256" key="1">
    <source>
        <dbReference type="PIRSR" id="PIRSR600917-52"/>
    </source>
</evidence>
<dbReference type="Proteomes" id="UP000319712">
    <property type="component" value="Unassembled WGS sequence"/>
</dbReference>
<dbReference type="SUPFAM" id="SSF53649">
    <property type="entry name" value="Alkaline phosphatase-like"/>
    <property type="match status" value="1"/>
</dbReference>
<dbReference type="Gene3D" id="3.40.720.10">
    <property type="entry name" value="Alkaline Phosphatase, subunit A"/>
    <property type="match status" value="1"/>
</dbReference>
<accession>A0A521F349</accession>
<organism evidence="3 4">
    <name type="scientific">Halorubrum cibi</name>
    <dbReference type="NCBI Taxonomy" id="413815"/>
    <lineage>
        <taxon>Archaea</taxon>
        <taxon>Methanobacteriati</taxon>
        <taxon>Methanobacteriota</taxon>
        <taxon>Stenosarchaea group</taxon>
        <taxon>Halobacteria</taxon>
        <taxon>Halobacteriales</taxon>
        <taxon>Haloferacaceae</taxon>
        <taxon>Halorubrum</taxon>
    </lineage>
</organism>
<proteinExistence type="predicted"/>
<dbReference type="PANTHER" id="PTHR43751:SF3">
    <property type="entry name" value="SULFATASE N-TERMINAL DOMAIN-CONTAINING PROTEIN"/>
    <property type="match status" value="1"/>
</dbReference>
<dbReference type="InterPro" id="IPR000917">
    <property type="entry name" value="Sulfatase_N"/>
</dbReference>
<reference evidence="3 4" key="1">
    <citation type="submission" date="2017-05" db="EMBL/GenBank/DDBJ databases">
        <authorList>
            <person name="Varghese N."/>
            <person name="Submissions S."/>
        </authorList>
    </citation>
    <scope>NUCLEOTIDE SEQUENCE [LARGE SCALE GENOMIC DNA]</scope>
    <source>
        <strain evidence="3 4">DSM 19504</strain>
    </source>
</reference>
<keyword evidence="4" id="KW-1185">Reference proteome</keyword>
<evidence type="ECO:0000259" key="2">
    <source>
        <dbReference type="Pfam" id="PF00884"/>
    </source>
</evidence>
<gene>
    <name evidence="3" type="ORF">SAMN06264867_1175</name>
</gene>
<comment type="PTM">
    <text evidence="1">The conversion to 3-oxoalanine (also known as C-formylglycine, FGly), of a serine or cysteine residue in prokaryotes and of a cysteine residue in eukaryotes, is critical for catalytic activity.</text>
</comment>
<dbReference type="EMBL" id="FXTD01000017">
    <property type="protein sequence ID" value="SMO90583.1"/>
    <property type="molecule type" value="Genomic_DNA"/>
</dbReference>
<feature type="domain" description="Sulfatase N-terminal" evidence="2">
    <location>
        <begin position="5"/>
        <end position="347"/>
    </location>
</feature>
<evidence type="ECO:0000313" key="3">
    <source>
        <dbReference type="EMBL" id="SMO90583.1"/>
    </source>
</evidence>
<dbReference type="RefSeq" id="WP_142987810.1">
    <property type="nucleotide sequence ID" value="NZ_FXTD01000017.1"/>
</dbReference>
<dbReference type="InterPro" id="IPR052701">
    <property type="entry name" value="GAG_Ulvan_Degrading_Sulfatases"/>
</dbReference>
<dbReference type="Pfam" id="PF00884">
    <property type="entry name" value="Sulfatase"/>
    <property type="match status" value="1"/>
</dbReference>
<name>A0A521F349_9EURY</name>
<dbReference type="AlphaFoldDB" id="A0A521F349"/>